<evidence type="ECO:0000256" key="7">
    <source>
        <dbReference type="ARBA" id="ARBA00023004"/>
    </source>
</evidence>
<accession>A0A9D1DJN5</accession>
<dbReference type="Gene3D" id="3.30.70.20">
    <property type="match status" value="1"/>
</dbReference>
<keyword evidence="6" id="KW-0560">Oxidoreductase</keyword>
<comment type="cofactor">
    <cofactor evidence="1">
        <name>[4Fe-4S] cluster</name>
        <dbReference type="ChEBI" id="CHEBI:49883"/>
    </cofactor>
</comment>
<dbReference type="PANTHER" id="PTHR30352:SF4">
    <property type="entry name" value="PYRUVATE FORMATE-LYASE 2-ACTIVATING ENZYME"/>
    <property type="match status" value="1"/>
</dbReference>
<dbReference type="PROSITE" id="PS00198">
    <property type="entry name" value="4FE4S_FER_1"/>
    <property type="match status" value="2"/>
</dbReference>
<dbReference type="SUPFAM" id="SSF102114">
    <property type="entry name" value="Radical SAM enzymes"/>
    <property type="match status" value="1"/>
</dbReference>
<evidence type="ECO:0000256" key="9">
    <source>
        <dbReference type="ARBA" id="ARBA00047365"/>
    </source>
</evidence>
<dbReference type="InterPro" id="IPR007197">
    <property type="entry name" value="rSAM"/>
</dbReference>
<name>A0A9D1DJN5_9FIRM</name>
<dbReference type="InterPro" id="IPR040074">
    <property type="entry name" value="BssD/PflA/YjjW"/>
</dbReference>
<evidence type="ECO:0000313" key="13">
    <source>
        <dbReference type="Proteomes" id="UP000824238"/>
    </source>
</evidence>
<comment type="caution">
    <text evidence="12">The sequence shown here is derived from an EMBL/GenBank/DDBJ whole genome shotgun (WGS) entry which is preliminary data.</text>
</comment>
<dbReference type="PIRSF" id="PIRSF000371">
    <property type="entry name" value="PFL_act_enz"/>
    <property type="match status" value="1"/>
</dbReference>
<evidence type="ECO:0000259" key="10">
    <source>
        <dbReference type="PROSITE" id="PS51379"/>
    </source>
</evidence>
<feature type="domain" description="4Fe-4S ferredoxin-type" evidence="10">
    <location>
        <begin position="75"/>
        <end position="104"/>
    </location>
</feature>
<dbReference type="InterPro" id="IPR017896">
    <property type="entry name" value="4Fe4S_Fe-S-bd"/>
</dbReference>
<dbReference type="SFLD" id="SFLDG01118">
    <property type="entry name" value="activating_enzymes__group_2"/>
    <property type="match status" value="1"/>
</dbReference>
<dbReference type="SUPFAM" id="SSF54862">
    <property type="entry name" value="4Fe-4S ferredoxins"/>
    <property type="match status" value="1"/>
</dbReference>
<dbReference type="Pfam" id="PF12838">
    <property type="entry name" value="Fer4_7"/>
    <property type="match status" value="1"/>
</dbReference>
<dbReference type="InterPro" id="IPR034457">
    <property type="entry name" value="Organic_radical-activating"/>
</dbReference>
<dbReference type="InterPro" id="IPR001989">
    <property type="entry name" value="Radical_activat_CS"/>
</dbReference>
<keyword evidence="3" id="KW-0004">4Fe-4S</keyword>
<comment type="catalytic activity">
    <reaction evidence="9">
        <text>glycyl-[protein] + reduced [flavodoxin] + S-adenosyl-L-methionine = glycin-2-yl radical-[protein] + semiquinone [flavodoxin] + 5'-deoxyadenosine + L-methionine + H(+)</text>
        <dbReference type="Rhea" id="RHEA:61976"/>
        <dbReference type="Rhea" id="RHEA-COMP:10622"/>
        <dbReference type="Rhea" id="RHEA-COMP:14480"/>
        <dbReference type="Rhea" id="RHEA-COMP:15993"/>
        <dbReference type="Rhea" id="RHEA-COMP:15994"/>
        <dbReference type="ChEBI" id="CHEBI:15378"/>
        <dbReference type="ChEBI" id="CHEBI:17319"/>
        <dbReference type="ChEBI" id="CHEBI:29947"/>
        <dbReference type="ChEBI" id="CHEBI:32722"/>
        <dbReference type="ChEBI" id="CHEBI:57618"/>
        <dbReference type="ChEBI" id="CHEBI:57844"/>
        <dbReference type="ChEBI" id="CHEBI:59789"/>
        <dbReference type="ChEBI" id="CHEBI:140311"/>
    </reaction>
</comment>
<dbReference type="PROSITE" id="PS51379">
    <property type="entry name" value="4FE4S_FER_2"/>
    <property type="match status" value="2"/>
</dbReference>
<protein>
    <submittedName>
        <fullName evidence="12">Glycyl-radical enzyme activating protein</fullName>
    </submittedName>
</protein>
<evidence type="ECO:0000259" key="11">
    <source>
        <dbReference type="PROSITE" id="PS51918"/>
    </source>
</evidence>
<evidence type="ECO:0000256" key="4">
    <source>
        <dbReference type="ARBA" id="ARBA00022691"/>
    </source>
</evidence>
<dbReference type="SFLD" id="SFLDG01066">
    <property type="entry name" value="organic_radical-activating_enz"/>
    <property type="match status" value="1"/>
</dbReference>
<organism evidence="12 13">
    <name type="scientific">Candidatus Scatomorpha intestinigallinarum</name>
    <dbReference type="NCBI Taxonomy" id="2840923"/>
    <lineage>
        <taxon>Bacteria</taxon>
        <taxon>Bacillati</taxon>
        <taxon>Bacillota</taxon>
        <taxon>Clostridia</taxon>
        <taxon>Eubacteriales</taxon>
        <taxon>Candidatus Scatomorpha</taxon>
    </lineage>
</organism>
<dbReference type="GO" id="GO:0051539">
    <property type="term" value="F:4 iron, 4 sulfur cluster binding"/>
    <property type="evidence" value="ECO:0007669"/>
    <property type="project" value="UniProtKB-KW"/>
</dbReference>
<dbReference type="SFLD" id="SFLDS00029">
    <property type="entry name" value="Radical_SAM"/>
    <property type="match status" value="1"/>
</dbReference>
<dbReference type="EMBL" id="DVHH01000008">
    <property type="protein sequence ID" value="HIR54043.1"/>
    <property type="molecule type" value="Genomic_DNA"/>
</dbReference>
<feature type="domain" description="Radical SAM core" evidence="11">
    <location>
        <begin position="14"/>
        <end position="293"/>
    </location>
</feature>
<dbReference type="Pfam" id="PF13353">
    <property type="entry name" value="Fer4_12"/>
    <property type="match status" value="1"/>
</dbReference>
<evidence type="ECO:0000256" key="3">
    <source>
        <dbReference type="ARBA" id="ARBA00022485"/>
    </source>
</evidence>
<keyword evidence="5" id="KW-0479">Metal-binding</keyword>
<dbReference type="PROSITE" id="PS51918">
    <property type="entry name" value="RADICAL_SAM"/>
    <property type="match status" value="1"/>
</dbReference>
<reference evidence="12" key="2">
    <citation type="journal article" date="2021" name="PeerJ">
        <title>Extensive microbial diversity within the chicken gut microbiome revealed by metagenomics and culture.</title>
        <authorList>
            <person name="Gilroy R."/>
            <person name="Ravi A."/>
            <person name="Getino M."/>
            <person name="Pursley I."/>
            <person name="Horton D.L."/>
            <person name="Alikhan N.F."/>
            <person name="Baker D."/>
            <person name="Gharbi K."/>
            <person name="Hall N."/>
            <person name="Watson M."/>
            <person name="Adriaenssens E.M."/>
            <person name="Foster-Nyarko E."/>
            <person name="Jarju S."/>
            <person name="Secka A."/>
            <person name="Antonio M."/>
            <person name="Oren A."/>
            <person name="Chaudhuri R.R."/>
            <person name="La Ragione R."/>
            <person name="Hildebrand F."/>
            <person name="Pallen M.J."/>
        </authorList>
    </citation>
    <scope>NUCLEOTIDE SEQUENCE</scope>
    <source>
        <strain evidence="12">ChiGjej3B3-7149</strain>
    </source>
</reference>
<dbReference type="NCBIfam" id="TIGR02494">
    <property type="entry name" value="PFLE_PFLC"/>
    <property type="match status" value="1"/>
</dbReference>
<dbReference type="Gene3D" id="3.80.30.10">
    <property type="entry name" value="pyruvate-formate lyase- activating enzyme"/>
    <property type="match status" value="1"/>
</dbReference>
<evidence type="ECO:0000256" key="8">
    <source>
        <dbReference type="ARBA" id="ARBA00023014"/>
    </source>
</evidence>
<dbReference type="InterPro" id="IPR058240">
    <property type="entry name" value="rSAM_sf"/>
</dbReference>
<comment type="similarity">
    <text evidence="2">Belongs to the organic radical-activating enzymes family.</text>
</comment>
<evidence type="ECO:0000256" key="2">
    <source>
        <dbReference type="ARBA" id="ARBA00009777"/>
    </source>
</evidence>
<feature type="domain" description="4Fe-4S ferredoxin-type" evidence="10">
    <location>
        <begin position="45"/>
        <end position="74"/>
    </location>
</feature>
<evidence type="ECO:0000256" key="6">
    <source>
        <dbReference type="ARBA" id="ARBA00023002"/>
    </source>
</evidence>
<evidence type="ECO:0000256" key="1">
    <source>
        <dbReference type="ARBA" id="ARBA00001966"/>
    </source>
</evidence>
<dbReference type="Proteomes" id="UP000824238">
    <property type="component" value="Unassembled WGS sequence"/>
</dbReference>
<dbReference type="PANTHER" id="PTHR30352">
    <property type="entry name" value="PYRUVATE FORMATE-LYASE-ACTIVATING ENZYME"/>
    <property type="match status" value="1"/>
</dbReference>
<dbReference type="PROSITE" id="PS01087">
    <property type="entry name" value="RADICAL_ACTIVATING"/>
    <property type="match status" value="1"/>
</dbReference>
<evidence type="ECO:0000256" key="5">
    <source>
        <dbReference type="ARBA" id="ARBA00022723"/>
    </source>
</evidence>
<gene>
    <name evidence="12" type="ORF">IAD36_00345</name>
</gene>
<keyword evidence="4" id="KW-0949">S-adenosyl-L-methionine</keyword>
<dbReference type="InterPro" id="IPR012839">
    <property type="entry name" value="Organic_radical_activase"/>
</dbReference>
<dbReference type="GO" id="GO:0046872">
    <property type="term" value="F:metal ion binding"/>
    <property type="evidence" value="ECO:0007669"/>
    <property type="project" value="UniProtKB-KW"/>
</dbReference>
<sequence length="298" mass="31655">MELRVFEIERFAVHDGPGIRTVVFLKGCGLHCPWCSNPESQSAARQLLRDEKKCAACGACARACPNGAVSWTPGEMPRVDRARCRACGACAAICPAGALSLCGELMTAEEIERVVLRDRDYYEDSGGGVTVSGGEAVLQAPALGPLLASLAAQGVHTAIETCGAAPAENFALVAPHTRLFLFDVKHAEEEKLRAVTGADIAEVGANLSFAAARTEVIARVPVIPGFNHTEAEMEGIFRFALSHGVRRVDLLPYHTLGRGKYAKLGREYALDAAMLTKEDLLPWKALGESLGLDVGIGG</sequence>
<reference evidence="12" key="1">
    <citation type="submission" date="2020-10" db="EMBL/GenBank/DDBJ databases">
        <authorList>
            <person name="Gilroy R."/>
        </authorList>
    </citation>
    <scope>NUCLEOTIDE SEQUENCE</scope>
    <source>
        <strain evidence="12">ChiGjej3B3-7149</strain>
    </source>
</reference>
<keyword evidence="7" id="KW-0408">Iron</keyword>
<dbReference type="GO" id="GO:0016491">
    <property type="term" value="F:oxidoreductase activity"/>
    <property type="evidence" value="ECO:0007669"/>
    <property type="project" value="UniProtKB-KW"/>
</dbReference>
<keyword evidence="8" id="KW-0411">Iron-sulfur</keyword>
<dbReference type="InterPro" id="IPR017900">
    <property type="entry name" value="4Fe4S_Fe_S_CS"/>
</dbReference>
<dbReference type="AlphaFoldDB" id="A0A9D1DJN5"/>
<proteinExistence type="inferred from homology"/>
<evidence type="ECO:0000313" key="12">
    <source>
        <dbReference type="EMBL" id="HIR54043.1"/>
    </source>
</evidence>